<evidence type="ECO:0000313" key="1">
    <source>
        <dbReference type="EMBL" id="EYF01503.1"/>
    </source>
</evidence>
<dbReference type="RefSeq" id="WP_156041448.1">
    <property type="nucleotide sequence ID" value="NZ_ASRX01000079.1"/>
</dbReference>
<organism evidence="1 2">
    <name type="scientific">Chondromyces apiculatus DSM 436</name>
    <dbReference type="NCBI Taxonomy" id="1192034"/>
    <lineage>
        <taxon>Bacteria</taxon>
        <taxon>Pseudomonadati</taxon>
        <taxon>Myxococcota</taxon>
        <taxon>Polyangia</taxon>
        <taxon>Polyangiales</taxon>
        <taxon>Polyangiaceae</taxon>
        <taxon>Chondromyces</taxon>
    </lineage>
</organism>
<dbReference type="Proteomes" id="UP000019678">
    <property type="component" value="Unassembled WGS sequence"/>
</dbReference>
<comment type="caution">
    <text evidence="1">The sequence shown here is derived from an EMBL/GenBank/DDBJ whole genome shotgun (WGS) entry which is preliminary data.</text>
</comment>
<name>A0A017SX31_9BACT</name>
<dbReference type="AlphaFoldDB" id="A0A017SX31"/>
<dbReference type="EMBL" id="ASRX01000079">
    <property type="protein sequence ID" value="EYF01503.1"/>
    <property type="molecule type" value="Genomic_DNA"/>
</dbReference>
<accession>A0A017SX31</accession>
<reference evidence="1 2" key="1">
    <citation type="submission" date="2013-05" db="EMBL/GenBank/DDBJ databases">
        <title>Genome assembly of Chondromyces apiculatus DSM 436.</title>
        <authorList>
            <person name="Sharma G."/>
            <person name="Khatri I."/>
            <person name="Kaur C."/>
            <person name="Mayilraj S."/>
            <person name="Subramanian S."/>
        </authorList>
    </citation>
    <scope>NUCLEOTIDE SEQUENCE [LARGE SCALE GENOMIC DNA]</scope>
    <source>
        <strain evidence="1 2">DSM 436</strain>
    </source>
</reference>
<sequence>MEQVGEADQEVIVDNALTANALTANALTANALTANALTANALTANALTANALTSNALKDPKARQLLKYIVSCALDEDAHINVTVNGQVYGFDGELGLAKKWGKPNGKCDSECRTWVSGCVLSRVDYLGEPVDISIRGKHDALQSSWAERVHFNKREATYYGNIFAKPQQLYACLSPGKHQIPRVCGPNINNCFLDVVGHCDDLCKSPSADGSFPKCEDDQCHGDKHEGSVTVFLE</sequence>
<evidence type="ECO:0000313" key="2">
    <source>
        <dbReference type="Proteomes" id="UP000019678"/>
    </source>
</evidence>
<dbReference type="OrthoDB" id="5506794at2"/>
<keyword evidence="2" id="KW-1185">Reference proteome</keyword>
<dbReference type="STRING" id="1192034.CAP_8064"/>
<proteinExistence type="predicted"/>
<protein>
    <submittedName>
        <fullName evidence="1">Uncharacterized protein</fullName>
    </submittedName>
</protein>
<dbReference type="eggNOG" id="COG5184">
    <property type="taxonomic scope" value="Bacteria"/>
</dbReference>
<gene>
    <name evidence="1" type="ORF">CAP_8064</name>
</gene>